<dbReference type="Proteomes" id="UP000528608">
    <property type="component" value="Unassembled WGS sequence"/>
</dbReference>
<evidence type="ECO:0000313" key="3">
    <source>
        <dbReference type="Proteomes" id="UP000528608"/>
    </source>
</evidence>
<protein>
    <submittedName>
        <fullName evidence="2">Uncharacterized protein</fullName>
    </submittedName>
</protein>
<accession>A0A7W8F3E3</accession>
<dbReference type="InterPro" id="IPR046300">
    <property type="entry name" value="DUF6415"/>
</dbReference>
<comment type="caution">
    <text evidence="2">The sequence shown here is derived from an EMBL/GenBank/DDBJ whole genome shotgun (WGS) entry which is preliminary data.</text>
</comment>
<dbReference type="RefSeq" id="WP_146045606.1">
    <property type="nucleotide sequence ID" value="NZ_JACHJF010000010.1"/>
</dbReference>
<dbReference type="Pfam" id="PF19979">
    <property type="entry name" value="DUF6415"/>
    <property type="match status" value="1"/>
</dbReference>
<evidence type="ECO:0000313" key="2">
    <source>
        <dbReference type="EMBL" id="MBB5119959.1"/>
    </source>
</evidence>
<feature type="region of interest" description="Disordered" evidence="1">
    <location>
        <begin position="1"/>
        <end position="28"/>
    </location>
</feature>
<dbReference type="OrthoDB" id="4297039at2"/>
<feature type="region of interest" description="Disordered" evidence="1">
    <location>
        <begin position="127"/>
        <end position="156"/>
    </location>
</feature>
<name>A0A7W8F3E3_STREU</name>
<dbReference type="AlphaFoldDB" id="A0A7W8F3E3"/>
<proteinExistence type="predicted"/>
<gene>
    <name evidence="2" type="ORF">FHS36_003397</name>
</gene>
<sequence>MPASSRTGHPVGELTPVRPQAADGPRRSPIEDVIREALSMDRLLPTPDRMRALTTRLLAFVGAAATALEESVDDLPMDDPVRRDALAVVKEARYRRGIGPGDGYGSAMAFTRSLGQAADALVRQRRRLAHDQGGHDPVGPDASPIGFNTPECLDER</sequence>
<evidence type="ECO:0000256" key="1">
    <source>
        <dbReference type="SAM" id="MobiDB-lite"/>
    </source>
</evidence>
<dbReference type="EMBL" id="JACHJF010000010">
    <property type="protein sequence ID" value="MBB5119959.1"/>
    <property type="molecule type" value="Genomic_DNA"/>
</dbReference>
<reference evidence="2 3" key="1">
    <citation type="submission" date="2020-08" db="EMBL/GenBank/DDBJ databases">
        <title>Genomic Encyclopedia of Type Strains, Phase III (KMG-III): the genomes of soil and plant-associated and newly described type strains.</title>
        <authorList>
            <person name="Whitman W."/>
        </authorList>
    </citation>
    <scope>NUCLEOTIDE SEQUENCE [LARGE SCALE GENOMIC DNA]</scope>
    <source>
        <strain evidence="2 3">CECT 3259</strain>
    </source>
</reference>
<organism evidence="2 3">
    <name type="scientific">Streptomyces eurocidicus</name>
    <name type="common">Streptoverticillium eurocidicus</name>
    <dbReference type="NCBI Taxonomy" id="66423"/>
    <lineage>
        <taxon>Bacteria</taxon>
        <taxon>Bacillati</taxon>
        <taxon>Actinomycetota</taxon>
        <taxon>Actinomycetes</taxon>
        <taxon>Kitasatosporales</taxon>
        <taxon>Streptomycetaceae</taxon>
        <taxon>Streptomyces</taxon>
    </lineage>
</organism>